<dbReference type="InterPro" id="IPR000262">
    <property type="entry name" value="FMN-dep_DH"/>
</dbReference>
<keyword evidence="2" id="KW-0560">Oxidoreductase</keyword>
<accession>A0A1Y6L300</accession>
<reference evidence="4 5" key="1">
    <citation type="submission" date="2016-10" db="EMBL/GenBank/DDBJ databases">
        <authorList>
            <person name="Varghese N."/>
        </authorList>
    </citation>
    <scope>NUCLEOTIDE SEQUENCE [LARGE SCALE GENOMIC DNA]</scope>
</reference>
<proteinExistence type="predicted"/>
<evidence type="ECO:0000259" key="3">
    <source>
        <dbReference type="PROSITE" id="PS51349"/>
    </source>
</evidence>
<dbReference type="Gene3D" id="3.20.20.70">
    <property type="entry name" value="Aldolase class I"/>
    <property type="match status" value="1"/>
</dbReference>
<sequence>MIFTAVQSDRHAASYTYLNYAIKVVLNFRCRGAAQHHPKTLLGPQTLSGEALEEVSARQEGRNLDFSPPSILVLLELHKQCPEIFDQMEVYVDGGFRRGGDILKALCLGAKAVGMGRPFLFALNYGTEGAEHLVEILKDEMESAMKLLGIKDLSEVHPGLVNTSDVDHLVPSTSEHPYAKWRPKAKI</sequence>
<dbReference type="PROSITE" id="PS51349">
    <property type="entry name" value="FMN_HYDROXY_ACID_DH_2"/>
    <property type="match status" value="1"/>
</dbReference>
<dbReference type="InterPro" id="IPR013785">
    <property type="entry name" value="Aldolase_TIM"/>
</dbReference>
<dbReference type="Proteomes" id="UP000215453">
    <property type="component" value="Chromosome 1"/>
</dbReference>
<evidence type="ECO:0000256" key="2">
    <source>
        <dbReference type="ARBA" id="ARBA00023002"/>
    </source>
</evidence>
<dbReference type="SUPFAM" id="SSF51395">
    <property type="entry name" value="FMN-linked oxidoreductases"/>
    <property type="match status" value="1"/>
</dbReference>
<dbReference type="GO" id="GO:0016491">
    <property type="term" value="F:oxidoreductase activity"/>
    <property type="evidence" value="ECO:0007669"/>
    <property type="project" value="UniProtKB-KW"/>
</dbReference>
<dbReference type="EMBL" id="LT882676">
    <property type="protein sequence ID" value="SMY18833.1"/>
    <property type="molecule type" value="Genomic_DNA"/>
</dbReference>
<protein>
    <recommendedName>
        <fullName evidence="3">FMN hydroxy acid dehydrogenase domain-containing protein</fullName>
    </recommendedName>
</protein>
<evidence type="ECO:0000256" key="1">
    <source>
        <dbReference type="ARBA" id="ARBA00001917"/>
    </source>
</evidence>
<name>A0A1Y6L300_ZYMTR</name>
<dbReference type="PANTHER" id="PTHR10578">
    <property type="entry name" value="S -2-HYDROXY-ACID OXIDASE-RELATED"/>
    <property type="match status" value="1"/>
</dbReference>
<organism evidence="4 5">
    <name type="scientific">Zymoseptoria tritici ST99CH_1A5</name>
    <dbReference type="NCBI Taxonomy" id="1276529"/>
    <lineage>
        <taxon>Eukaryota</taxon>
        <taxon>Fungi</taxon>
        <taxon>Dikarya</taxon>
        <taxon>Ascomycota</taxon>
        <taxon>Pezizomycotina</taxon>
        <taxon>Dothideomycetes</taxon>
        <taxon>Dothideomycetidae</taxon>
        <taxon>Mycosphaerellales</taxon>
        <taxon>Mycosphaerellaceae</taxon>
        <taxon>Zymoseptoria</taxon>
    </lineage>
</organism>
<evidence type="ECO:0000313" key="5">
    <source>
        <dbReference type="Proteomes" id="UP000215453"/>
    </source>
</evidence>
<dbReference type="InterPro" id="IPR037396">
    <property type="entry name" value="FMN_HAD"/>
</dbReference>
<dbReference type="Pfam" id="PF01070">
    <property type="entry name" value="FMN_dh"/>
    <property type="match status" value="1"/>
</dbReference>
<gene>
    <name evidence="4" type="ORF">ZT1A5_G268</name>
</gene>
<dbReference type="PANTHER" id="PTHR10578:SF104">
    <property type="entry name" value="CYTOCHROME B2, MITOCHONDRIAL-RELATED"/>
    <property type="match status" value="1"/>
</dbReference>
<dbReference type="AlphaFoldDB" id="A0A1Y6L300"/>
<evidence type="ECO:0000313" key="4">
    <source>
        <dbReference type="EMBL" id="SMY18833.1"/>
    </source>
</evidence>
<feature type="domain" description="FMN hydroxy acid dehydrogenase" evidence="3">
    <location>
        <begin position="1"/>
        <end position="166"/>
    </location>
</feature>
<comment type="cofactor">
    <cofactor evidence="1">
        <name>FMN</name>
        <dbReference type="ChEBI" id="CHEBI:58210"/>
    </cofactor>
</comment>